<evidence type="ECO:0000256" key="1">
    <source>
        <dbReference type="ARBA" id="ARBA00022729"/>
    </source>
</evidence>
<dbReference type="InterPro" id="IPR018466">
    <property type="entry name" value="Kre9/Knh1-like_N"/>
</dbReference>
<evidence type="ECO:0000313" key="6">
    <source>
        <dbReference type="Proteomes" id="UP001479436"/>
    </source>
</evidence>
<accession>A0ABR2WPG8</accession>
<evidence type="ECO:0000256" key="3">
    <source>
        <dbReference type="SAM" id="SignalP"/>
    </source>
</evidence>
<feature type="region of interest" description="Disordered" evidence="2">
    <location>
        <begin position="154"/>
        <end position="189"/>
    </location>
</feature>
<feature type="domain" description="Yeast cell wall synthesis Kre9/Knh1-like N-terminal" evidence="4">
    <location>
        <begin position="27"/>
        <end position="128"/>
    </location>
</feature>
<feature type="chain" id="PRO_5047168327" description="Yeast cell wall synthesis Kre9/Knh1-like N-terminal domain-containing protein" evidence="3">
    <location>
        <begin position="21"/>
        <end position="218"/>
    </location>
</feature>
<dbReference type="PANTHER" id="PTHR28154:SF1">
    <property type="entry name" value="CELL WALL SYNTHESIS PROTEIN KNH1-RELATED"/>
    <property type="match status" value="1"/>
</dbReference>
<dbReference type="Pfam" id="PF10342">
    <property type="entry name" value="Kre9_KNH"/>
    <property type="match status" value="1"/>
</dbReference>
<gene>
    <name evidence="5" type="ORF">K7432_009895</name>
</gene>
<protein>
    <recommendedName>
        <fullName evidence="4">Yeast cell wall synthesis Kre9/Knh1-like N-terminal domain-containing protein</fullName>
    </recommendedName>
</protein>
<comment type="caution">
    <text evidence="5">The sequence shown here is derived from an EMBL/GenBank/DDBJ whole genome shotgun (WGS) entry which is preliminary data.</text>
</comment>
<dbReference type="PANTHER" id="PTHR28154">
    <property type="entry name" value="CELL WALL SYNTHESIS PROTEIN KNH1-RELATED"/>
    <property type="match status" value="1"/>
</dbReference>
<organism evidence="5 6">
    <name type="scientific">Basidiobolus ranarum</name>
    <dbReference type="NCBI Taxonomy" id="34480"/>
    <lineage>
        <taxon>Eukaryota</taxon>
        <taxon>Fungi</taxon>
        <taxon>Fungi incertae sedis</taxon>
        <taxon>Zoopagomycota</taxon>
        <taxon>Entomophthoromycotina</taxon>
        <taxon>Basidiobolomycetes</taxon>
        <taxon>Basidiobolales</taxon>
        <taxon>Basidiobolaceae</taxon>
        <taxon>Basidiobolus</taxon>
    </lineage>
</organism>
<proteinExistence type="predicted"/>
<feature type="compositionally biased region" description="Low complexity" evidence="2">
    <location>
        <begin position="158"/>
        <end position="170"/>
    </location>
</feature>
<reference evidence="5 6" key="1">
    <citation type="submission" date="2023-04" db="EMBL/GenBank/DDBJ databases">
        <title>Genome of Basidiobolus ranarum AG-B5.</title>
        <authorList>
            <person name="Stajich J.E."/>
            <person name="Carter-House D."/>
            <person name="Gryganskyi A."/>
        </authorList>
    </citation>
    <scope>NUCLEOTIDE SEQUENCE [LARGE SCALE GENOMIC DNA]</scope>
    <source>
        <strain evidence="5 6">AG-B5</strain>
    </source>
</reference>
<name>A0ABR2WPG8_9FUNG</name>
<feature type="signal peptide" evidence="3">
    <location>
        <begin position="1"/>
        <end position="20"/>
    </location>
</feature>
<dbReference type="InterPro" id="IPR045328">
    <property type="entry name" value="Kre9/Knh1"/>
</dbReference>
<sequence>MLITNIKLFLTWFLVQPVIAGFFTLEPYGQTVWLMNQNVTIRWIENREFPLLSNIHPFQLELCSGSDTKQVVLGAIGGDINPNTTKAVSFIVPNVSPPGKLYFLRYKATPLSSKPDQAMYFWSTRFTISDNIAMKPSPLSAGFGALATPTPDVVKQLTGTGSSPTDGPGSRATQAASDPSRVMKTAHDGKSNRNGVTVKLVNPFPSLLMVIIFAYLSF</sequence>
<keyword evidence="6" id="KW-1185">Reference proteome</keyword>
<keyword evidence="1 3" id="KW-0732">Signal</keyword>
<evidence type="ECO:0000313" key="5">
    <source>
        <dbReference type="EMBL" id="KAK9763425.1"/>
    </source>
</evidence>
<evidence type="ECO:0000259" key="4">
    <source>
        <dbReference type="Pfam" id="PF10342"/>
    </source>
</evidence>
<dbReference type="Proteomes" id="UP001479436">
    <property type="component" value="Unassembled WGS sequence"/>
</dbReference>
<evidence type="ECO:0000256" key="2">
    <source>
        <dbReference type="SAM" id="MobiDB-lite"/>
    </source>
</evidence>
<dbReference type="EMBL" id="JASJQH010000642">
    <property type="protein sequence ID" value="KAK9763425.1"/>
    <property type="molecule type" value="Genomic_DNA"/>
</dbReference>